<name>A0A9N9DP57_FUNMO</name>
<organism evidence="2 3">
    <name type="scientific">Funneliformis mosseae</name>
    <name type="common">Endomycorrhizal fungus</name>
    <name type="synonym">Glomus mosseae</name>
    <dbReference type="NCBI Taxonomy" id="27381"/>
    <lineage>
        <taxon>Eukaryota</taxon>
        <taxon>Fungi</taxon>
        <taxon>Fungi incertae sedis</taxon>
        <taxon>Mucoromycota</taxon>
        <taxon>Glomeromycotina</taxon>
        <taxon>Glomeromycetes</taxon>
        <taxon>Glomerales</taxon>
        <taxon>Glomeraceae</taxon>
        <taxon>Funneliformis</taxon>
    </lineage>
</organism>
<accession>A0A9N9DP57</accession>
<comment type="caution">
    <text evidence="2">The sequence shown here is derived from an EMBL/GenBank/DDBJ whole genome shotgun (WGS) entry which is preliminary data.</text>
</comment>
<feature type="region of interest" description="Disordered" evidence="1">
    <location>
        <begin position="168"/>
        <end position="187"/>
    </location>
</feature>
<gene>
    <name evidence="2" type="ORF">FMOSSE_LOCUS11292</name>
</gene>
<evidence type="ECO:0000313" key="3">
    <source>
        <dbReference type="Proteomes" id="UP000789375"/>
    </source>
</evidence>
<evidence type="ECO:0000313" key="2">
    <source>
        <dbReference type="EMBL" id="CAG8647245.1"/>
    </source>
</evidence>
<feature type="region of interest" description="Disordered" evidence="1">
    <location>
        <begin position="489"/>
        <end position="511"/>
    </location>
</feature>
<dbReference type="AlphaFoldDB" id="A0A9N9DP57"/>
<dbReference type="EMBL" id="CAJVPP010004289">
    <property type="protein sequence ID" value="CAG8647245.1"/>
    <property type="molecule type" value="Genomic_DNA"/>
</dbReference>
<protein>
    <submittedName>
        <fullName evidence="2">7589_t:CDS:1</fullName>
    </submittedName>
</protein>
<proteinExistence type="predicted"/>
<sequence>IMDFDRYVTDFVYNSDNMEWSVLNCLKYLEARVQYTSDSKEGIIDAFARTFEKISNSTAMLSGVKRKAKKLANKVEETFRRKEIVDFFKVLDENFERRQEERDLENSFDKNGRELLKRSGDFNTLKLSSRYMERTKELCEGESVISEHYGLRKKQKVDYNEKRILERISQSEESQTDDHSEFSQAESLNPPKIEALASLNTKSHLENYNIVCLFDIEFPYTKQLFMKLSRNQMRNMESKWIEAETHISKEEIEKCWKECSLKKLVDDNNQTIKDNSNENTLYVDLNELMTSFTKQKFDKYDHQKNYELLWCQNVYVQMTLQLLHKHSALLDKESGCAMDENQEDDRGKLGDKHDGILYMNVNGVKIGVGFVEVVGNAFTADISDKNYDLEKLLKAMMISLYYQRAHQSDNENISRLQSFAILVFGREYHLLSMHLVDEMYIVDEYDAFIIPDSCVDLLQIGNAIEIVKKFKVRLIKYYRQLIKKPRKVTRLPSAGPPTASPSGSKAKKKSH</sequence>
<feature type="compositionally biased region" description="Basic and acidic residues" evidence="1">
    <location>
        <begin position="168"/>
        <end position="181"/>
    </location>
</feature>
<keyword evidence="3" id="KW-1185">Reference proteome</keyword>
<reference evidence="2" key="1">
    <citation type="submission" date="2021-06" db="EMBL/GenBank/DDBJ databases">
        <authorList>
            <person name="Kallberg Y."/>
            <person name="Tangrot J."/>
            <person name="Rosling A."/>
        </authorList>
    </citation>
    <scope>NUCLEOTIDE SEQUENCE</scope>
    <source>
        <strain evidence="2">87-6 pot B 2015</strain>
    </source>
</reference>
<evidence type="ECO:0000256" key="1">
    <source>
        <dbReference type="SAM" id="MobiDB-lite"/>
    </source>
</evidence>
<feature type="non-terminal residue" evidence="2">
    <location>
        <position position="511"/>
    </location>
</feature>
<dbReference type="Proteomes" id="UP000789375">
    <property type="component" value="Unassembled WGS sequence"/>
</dbReference>